<feature type="compositionally biased region" description="Basic residues" evidence="1">
    <location>
        <begin position="32"/>
        <end position="46"/>
    </location>
</feature>
<evidence type="ECO:0000256" key="1">
    <source>
        <dbReference type="SAM" id="MobiDB-lite"/>
    </source>
</evidence>
<keyword evidence="2" id="KW-0812">Transmembrane</keyword>
<feature type="region of interest" description="Disordered" evidence="1">
    <location>
        <begin position="134"/>
        <end position="268"/>
    </location>
</feature>
<evidence type="ECO:0000313" key="2">
    <source>
        <dbReference type="EMBL" id="CAA9384147.1"/>
    </source>
</evidence>
<name>A0A6J4NEZ0_9ACTN</name>
<feature type="non-terminal residue" evidence="2">
    <location>
        <position position="268"/>
    </location>
</feature>
<gene>
    <name evidence="2" type="ORF">AVDCRST_MAG03-145</name>
</gene>
<keyword evidence="2" id="KW-0472">Membrane</keyword>
<feature type="compositionally biased region" description="Basic and acidic residues" evidence="1">
    <location>
        <begin position="165"/>
        <end position="190"/>
    </location>
</feature>
<reference evidence="2" key="1">
    <citation type="submission" date="2020-02" db="EMBL/GenBank/DDBJ databases">
        <authorList>
            <person name="Meier V. D."/>
        </authorList>
    </citation>
    <scope>NUCLEOTIDE SEQUENCE</scope>
    <source>
        <strain evidence="2">AVDCRST_MAG03</strain>
    </source>
</reference>
<feature type="region of interest" description="Disordered" evidence="1">
    <location>
        <begin position="15"/>
        <end position="63"/>
    </location>
</feature>
<feature type="compositionally biased region" description="Basic residues" evidence="1">
    <location>
        <begin position="209"/>
        <end position="233"/>
    </location>
</feature>
<sequence length="268" mass="29132">AGAAAQRGLRAVRGYRVRGASGGRQGQDRRRGSLHRRLLSHRRSPRLRAGAGAGGRHPGALPHTPRVLLAGVRVLLRLPGLYPGLPGALLHGGGLGLPVALGHTLGLGRGTVHGRRPGPAGRLSLLHNHPAHADDLARRPHKRPGATPLPAAEDPGSRQRTGPGFRDRREVRPDLYRGDGAPRPRPDRPRRPLRRGRRRDPRPPPRTTPRPHLHKRLRPRRHPHNRHAHPLLPRRKEPNQAPRHEGRPPGLAGARPGHGLDAGGLATL</sequence>
<feature type="compositionally biased region" description="Low complexity" evidence="1">
    <location>
        <begin position="248"/>
        <end position="259"/>
    </location>
</feature>
<accession>A0A6J4NEZ0</accession>
<dbReference type="EMBL" id="CADCUT010000006">
    <property type="protein sequence ID" value="CAA9384147.1"/>
    <property type="molecule type" value="Genomic_DNA"/>
</dbReference>
<proteinExistence type="predicted"/>
<dbReference type="AlphaFoldDB" id="A0A6J4NEZ0"/>
<organism evidence="2">
    <name type="scientific">uncultured Rubrobacteraceae bacterium</name>
    <dbReference type="NCBI Taxonomy" id="349277"/>
    <lineage>
        <taxon>Bacteria</taxon>
        <taxon>Bacillati</taxon>
        <taxon>Actinomycetota</taxon>
        <taxon>Rubrobacteria</taxon>
        <taxon>Rubrobacterales</taxon>
        <taxon>Rubrobacteraceae</taxon>
        <taxon>environmental samples</taxon>
    </lineage>
</organism>
<protein>
    <submittedName>
        <fullName evidence="2">Transmembrane component of energizing module of predicted pantothenate ECF transporter</fullName>
    </submittedName>
</protein>
<feature type="compositionally biased region" description="Basic residues" evidence="1">
    <location>
        <begin position="191"/>
        <end position="200"/>
    </location>
</feature>
<feature type="compositionally biased region" description="Basic and acidic residues" evidence="1">
    <location>
        <begin position="234"/>
        <end position="247"/>
    </location>
</feature>
<feature type="non-terminal residue" evidence="2">
    <location>
        <position position="1"/>
    </location>
</feature>